<dbReference type="EMBL" id="BK032607">
    <property type="protein sequence ID" value="DAF50990.1"/>
    <property type="molecule type" value="Genomic_DNA"/>
</dbReference>
<reference evidence="1" key="1">
    <citation type="journal article" date="2021" name="Proc. Natl. Acad. Sci. U.S.A.">
        <title>A Catalog of Tens of Thousands of Viruses from Human Metagenomes Reveals Hidden Associations with Chronic Diseases.</title>
        <authorList>
            <person name="Tisza M.J."/>
            <person name="Buck C.B."/>
        </authorList>
    </citation>
    <scope>NUCLEOTIDE SEQUENCE</scope>
    <source>
        <strain evidence="1">Ctvhu9</strain>
    </source>
</reference>
<organism evidence="1">
    <name type="scientific">Siphoviridae sp. ctvhu9</name>
    <dbReference type="NCBI Taxonomy" id="2827968"/>
    <lineage>
        <taxon>Viruses</taxon>
        <taxon>Duplodnaviria</taxon>
        <taxon>Heunggongvirae</taxon>
        <taxon>Uroviricota</taxon>
        <taxon>Caudoviricetes</taxon>
    </lineage>
</organism>
<evidence type="ECO:0000313" key="1">
    <source>
        <dbReference type="EMBL" id="DAF50990.1"/>
    </source>
</evidence>
<name>A0A8S5SJ51_9CAUD</name>
<accession>A0A8S5SJ51</accession>
<proteinExistence type="predicted"/>
<sequence>MRLYKSHLYLLSLIVFSGRCRCPNKLTDNKLCTACHIKLVYSSLNKF</sequence>
<protein>
    <submittedName>
        <fullName evidence="1">Uncharacterized protein</fullName>
    </submittedName>
</protein>